<dbReference type="EMBL" id="VCEI01000025">
    <property type="protein sequence ID" value="TLU92293.1"/>
    <property type="molecule type" value="Genomic_DNA"/>
</dbReference>
<reference evidence="1 2" key="1">
    <citation type="submission" date="2019-05" db="EMBL/GenBank/DDBJ databases">
        <authorList>
            <person name="Qu J.-H."/>
        </authorList>
    </citation>
    <scope>NUCLEOTIDE SEQUENCE [LARGE SCALE GENOMIC DNA]</scope>
    <source>
        <strain evidence="1 2">Z12</strain>
    </source>
</reference>
<evidence type="ECO:0000313" key="1">
    <source>
        <dbReference type="EMBL" id="TLU92293.1"/>
    </source>
</evidence>
<gene>
    <name evidence="1" type="ORF">FEM55_16315</name>
</gene>
<evidence type="ECO:0000313" key="2">
    <source>
        <dbReference type="Proteomes" id="UP000309788"/>
    </source>
</evidence>
<dbReference type="AlphaFoldDB" id="A0A5R9KBT2"/>
<proteinExistence type="predicted"/>
<sequence length="66" mass="7347">MKKSEKQLAANISSAVHIKLDLTGEQSEKVEKAIRKSAKKLAKKLLKIASDENNGQEKDKEDSDDH</sequence>
<organism evidence="1 2">
    <name type="scientific">Dyadobacter sediminis</name>
    <dbReference type="NCBI Taxonomy" id="1493691"/>
    <lineage>
        <taxon>Bacteria</taxon>
        <taxon>Pseudomonadati</taxon>
        <taxon>Bacteroidota</taxon>
        <taxon>Cytophagia</taxon>
        <taxon>Cytophagales</taxon>
        <taxon>Spirosomataceae</taxon>
        <taxon>Dyadobacter</taxon>
    </lineage>
</organism>
<keyword evidence="2" id="KW-1185">Reference proteome</keyword>
<dbReference type="OrthoDB" id="9908227at2"/>
<protein>
    <submittedName>
        <fullName evidence="1">Uncharacterized protein</fullName>
    </submittedName>
</protein>
<dbReference type="Proteomes" id="UP000309788">
    <property type="component" value="Unassembled WGS sequence"/>
</dbReference>
<accession>A0A5R9KBT2</accession>
<comment type="caution">
    <text evidence="1">The sequence shown here is derived from an EMBL/GenBank/DDBJ whole genome shotgun (WGS) entry which is preliminary data.</text>
</comment>
<name>A0A5R9KBT2_9BACT</name>
<dbReference type="RefSeq" id="WP_138282402.1">
    <property type="nucleotide sequence ID" value="NZ_BMGE01000003.1"/>
</dbReference>